<dbReference type="STRING" id="202789.GCA_001457435_01042"/>
<evidence type="ECO:0000256" key="2">
    <source>
        <dbReference type="ARBA" id="ARBA00023125"/>
    </source>
</evidence>
<dbReference type="InterPro" id="IPR036388">
    <property type="entry name" value="WH-like_DNA-bd_sf"/>
</dbReference>
<accession>K9EDK6</accession>
<proteinExistence type="predicted"/>
<feature type="domain" description="HTH gntR-type" evidence="4">
    <location>
        <begin position="2"/>
        <end position="68"/>
    </location>
</feature>
<dbReference type="SUPFAM" id="SSF46785">
    <property type="entry name" value="Winged helix' DNA-binding domain"/>
    <property type="match status" value="1"/>
</dbReference>
<name>K9EDK6_9ACTO</name>
<dbReference type="Gene3D" id="3.40.1410.10">
    <property type="entry name" value="Chorismate lyase-like"/>
    <property type="match status" value="1"/>
</dbReference>
<dbReference type="Gene3D" id="1.10.10.10">
    <property type="entry name" value="Winged helix-like DNA-binding domain superfamily/Winged helix DNA-binding domain"/>
    <property type="match status" value="1"/>
</dbReference>
<dbReference type="HOGENOM" id="CLU_063236_4_2_11"/>
<keyword evidence="1" id="KW-0805">Transcription regulation</keyword>
<sequence>MKAKYAEVYEALVRRISEMNPGDRLESEVDLASSFQVSPMTVRRALMLLAQEGRTVGKPGSGTYVLNTHANTSPSRKEGSARPVPSTLPCAAQIQTPETHPQLLSAEITTASPEECELLDIANGAFVIRIKRIHHYDSSPNSAPTPIGVETAVIDAKSFPGLLGKDLSGNLLEILLVIPQDLTNNSETATNQDGGHRGEPLVCTTSITAASAGGRDAQILSCKESEACLAVEQVLSTKSTNRTVAVIESLFLGANYSLELNTESR</sequence>
<dbReference type="InterPro" id="IPR050679">
    <property type="entry name" value="Bact_HTH_transcr_reg"/>
</dbReference>
<dbReference type="InterPro" id="IPR000524">
    <property type="entry name" value="Tscrpt_reg_HTH_GntR"/>
</dbReference>
<dbReference type="SMART" id="SM00866">
    <property type="entry name" value="UTRA"/>
    <property type="match status" value="1"/>
</dbReference>
<dbReference type="CDD" id="cd07377">
    <property type="entry name" value="WHTH_GntR"/>
    <property type="match status" value="1"/>
</dbReference>
<dbReference type="EMBL" id="AGWL01000005">
    <property type="protein sequence ID" value="EKU95314.1"/>
    <property type="molecule type" value="Genomic_DNA"/>
</dbReference>
<evidence type="ECO:0000256" key="1">
    <source>
        <dbReference type="ARBA" id="ARBA00023015"/>
    </source>
</evidence>
<evidence type="ECO:0000313" key="5">
    <source>
        <dbReference type="EMBL" id="EKU95314.1"/>
    </source>
</evidence>
<dbReference type="GO" id="GO:0003677">
    <property type="term" value="F:DNA binding"/>
    <property type="evidence" value="ECO:0007669"/>
    <property type="project" value="UniProtKB-KW"/>
</dbReference>
<evidence type="ECO:0000256" key="3">
    <source>
        <dbReference type="ARBA" id="ARBA00023163"/>
    </source>
</evidence>
<dbReference type="PANTHER" id="PTHR44846:SF16">
    <property type="entry name" value="TRANSCRIPTIONAL REGULATOR PHNF-RELATED"/>
    <property type="match status" value="1"/>
</dbReference>
<dbReference type="PANTHER" id="PTHR44846">
    <property type="entry name" value="MANNOSYL-D-GLYCERATE TRANSPORT/METABOLISM SYSTEM REPRESSOR MNGR-RELATED"/>
    <property type="match status" value="1"/>
</dbReference>
<dbReference type="Pfam" id="PF07702">
    <property type="entry name" value="UTRA"/>
    <property type="match status" value="1"/>
</dbReference>
<dbReference type="GO" id="GO:0003700">
    <property type="term" value="F:DNA-binding transcription factor activity"/>
    <property type="evidence" value="ECO:0007669"/>
    <property type="project" value="InterPro"/>
</dbReference>
<keyword evidence="2" id="KW-0238">DNA-binding</keyword>
<keyword evidence="6" id="KW-1185">Reference proteome</keyword>
<evidence type="ECO:0000313" key="6">
    <source>
        <dbReference type="Proteomes" id="UP000009888"/>
    </source>
</evidence>
<dbReference type="Proteomes" id="UP000009888">
    <property type="component" value="Unassembled WGS sequence"/>
</dbReference>
<dbReference type="InterPro" id="IPR011663">
    <property type="entry name" value="UTRA"/>
</dbReference>
<organism evidence="5 6">
    <name type="scientific">Actinobaculum massiliense ACS-171-V-Col2</name>
    <dbReference type="NCBI Taxonomy" id="883066"/>
    <lineage>
        <taxon>Bacteria</taxon>
        <taxon>Bacillati</taxon>
        <taxon>Actinomycetota</taxon>
        <taxon>Actinomycetes</taxon>
        <taxon>Actinomycetales</taxon>
        <taxon>Actinomycetaceae</taxon>
        <taxon>Actinobaculum</taxon>
    </lineage>
</organism>
<dbReference type="InterPro" id="IPR036390">
    <property type="entry name" value="WH_DNA-bd_sf"/>
</dbReference>
<gene>
    <name evidence="5" type="ORF">HMPREF9233_01075</name>
</gene>
<dbReference type="InterPro" id="IPR028978">
    <property type="entry name" value="Chorismate_lyase_/UTRA_dom_sf"/>
</dbReference>
<dbReference type="SMART" id="SM00345">
    <property type="entry name" value="HTH_GNTR"/>
    <property type="match status" value="1"/>
</dbReference>
<protein>
    <recommendedName>
        <fullName evidence="4">HTH gntR-type domain-containing protein</fullName>
    </recommendedName>
</protein>
<dbReference type="PROSITE" id="PS50949">
    <property type="entry name" value="HTH_GNTR"/>
    <property type="match status" value="1"/>
</dbReference>
<dbReference type="RefSeq" id="WP_007001281.1">
    <property type="nucleotide sequence ID" value="NZ_JH992955.1"/>
</dbReference>
<dbReference type="eggNOG" id="COG2188">
    <property type="taxonomic scope" value="Bacteria"/>
</dbReference>
<evidence type="ECO:0000259" key="4">
    <source>
        <dbReference type="PROSITE" id="PS50949"/>
    </source>
</evidence>
<dbReference type="SUPFAM" id="SSF64288">
    <property type="entry name" value="Chorismate lyase-like"/>
    <property type="match status" value="1"/>
</dbReference>
<comment type="caution">
    <text evidence="5">The sequence shown here is derived from an EMBL/GenBank/DDBJ whole genome shotgun (WGS) entry which is preliminary data.</text>
</comment>
<dbReference type="Pfam" id="PF00392">
    <property type="entry name" value="GntR"/>
    <property type="match status" value="1"/>
</dbReference>
<reference evidence="5 6" key="1">
    <citation type="submission" date="2012-09" db="EMBL/GenBank/DDBJ databases">
        <title>The Genome Sequence of Actinobaculum massiliae ACS-171-V-COL2.</title>
        <authorList>
            <consortium name="The Broad Institute Genome Sequencing Platform"/>
            <person name="Earl A."/>
            <person name="Ward D."/>
            <person name="Feldgarden M."/>
            <person name="Gevers D."/>
            <person name="Saerens B."/>
            <person name="Vaneechoutte M."/>
            <person name="Walker B."/>
            <person name="Young S.K."/>
            <person name="Zeng Q."/>
            <person name="Gargeya S."/>
            <person name="Fitzgerald M."/>
            <person name="Haas B."/>
            <person name="Abouelleil A."/>
            <person name="Alvarado L."/>
            <person name="Arachchi H.M."/>
            <person name="Berlin A."/>
            <person name="Chapman S.B."/>
            <person name="Goldberg J."/>
            <person name="Griggs A."/>
            <person name="Gujja S."/>
            <person name="Hansen M."/>
            <person name="Howarth C."/>
            <person name="Imamovic A."/>
            <person name="Larimer J."/>
            <person name="McCowen C."/>
            <person name="Montmayeur A."/>
            <person name="Murphy C."/>
            <person name="Neiman D."/>
            <person name="Pearson M."/>
            <person name="Priest M."/>
            <person name="Roberts A."/>
            <person name="Saif S."/>
            <person name="Shea T."/>
            <person name="Sisk P."/>
            <person name="Sykes S."/>
            <person name="Wortman J."/>
            <person name="Nusbaum C."/>
            <person name="Birren B."/>
        </authorList>
    </citation>
    <scope>NUCLEOTIDE SEQUENCE [LARGE SCALE GENOMIC DNA]</scope>
    <source>
        <strain evidence="6">ACS-171-V-Col2</strain>
    </source>
</reference>
<keyword evidence="3" id="KW-0804">Transcription</keyword>
<dbReference type="AlphaFoldDB" id="K9EDK6"/>